<evidence type="ECO:0000256" key="9">
    <source>
        <dbReference type="ARBA" id="ARBA00022741"/>
    </source>
</evidence>
<evidence type="ECO:0000256" key="15">
    <source>
        <dbReference type="SAM" id="Coils"/>
    </source>
</evidence>
<dbReference type="InterPro" id="IPR050398">
    <property type="entry name" value="HssS/ArlS-like"/>
</dbReference>
<feature type="coiled-coil region" evidence="15">
    <location>
        <begin position="80"/>
        <end position="107"/>
    </location>
</feature>
<evidence type="ECO:0000259" key="18">
    <source>
        <dbReference type="PROSITE" id="PS50885"/>
    </source>
</evidence>
<keyword evidence="12 16" id="KW-1133">Transmembrane helix</keyword>
<comment type="subcellular location">
    <subcellularLocation>
        <location evidence="3">Cell membrane</location>
    </subcellularLocation>
    <subcellularLocation>
        <location evidence="2">Membrane</location>
        <topology evidence="2">Multi-pass membrane protein</topology>
    </subcellularLocation>
</comment>
<evidence type="ECO:0000313" key="19">
    <source>
        <dbReference type="EMBL" id="PRR84594.1"/>
    </source>
</evidence>
<keyword evidence="20" id="KW-1185">Reference proteome</keyword>
<dbReference type="SMART" id="SM00388">
    <property type="entry name" value="HisKA"/>
    <property type="match status" value="1"/>
</dbReference>
<dbReference type="InterPro" id="IPR003661">
    <property type="entry name" value="HisK_dim/P_dom"/>
</dbReference>
<dbReference type="PANTHER" id="PTHR45528:SF8">
    <property type="entry name" value="HISTIDINE KINASE"/>
    <property type="match status" value="1"/>
</dbReference>
<gene>
    <name evidence="19" type="primary">walK</name>
    <name evidence="19" type="ORF">CLVI_01170</name>
</gene>
<evidence type="ECO:0000256" key="1">
    <source>
        <dbReference type="ARBA" id="ARBA00000085"/>
    </source>
</evidence>
<sequence length="507" mass="58375">MTNKNKEGFIRRIIIRIYRSRIFNPIRKHLEKLRIRIEKSIRFELMVVVAICFLISSMFYGFSNRVMSKEVSQSEITYNYSAIKNAAKNYVERIKSEEENITLENDEFFTDLFINMGNSEKAYLTDLDGQVVKKSSSVVEDKIDIFSVMANTSNFEQETNMGKEVKYVYPVTVGDTKCYFIYSDTPTAHIEYTNYSVTNSFFAQILTCIVFIVLFIIITNKKMKYLDEIALGLKNIANGDLDYHIEESGTDEIRNIAANINYMSKEINRKIIAQRRAEKTKTDLITNVSHDLRTPLTSIMGYIGLVREGRYEDEITMKEYLNIAFNKSEKLRILIEDLFEYTKLNNEGIKLNKSEVNISEFIFQLTEELTPLFEENGLSIIKSASEDKVIVNVDSDKMVRVFENLLTNAIKYSFKPGKIVVGIYESMGFVTIAIRNKGKNLPPEKISKLFERFYRVDESRNAQSGGSGLGLAISKNIVELHQGQIWAECYGEDISFYVKLISLKNSK</sequence>
<proteinExistence type="predicted"/>
<organism evidence="19 20">
    <name type="scientific">Clostridium vincentii</name>
    <dbReference type="NCBI Taxonomy" id="52704"/>
    <lineage>
        <taxon>Bacteria</taxon>
        <taxon>Bacillati</taxon>
        <taxon>Bacillota</taxon>
        <taxon>Clostridia</taxon>
        <taxon>Eubacteriales</taxon>
        <taxon>Clostridiaceae</taxon>
        <taxon>Clostridium</taxon>
    </lineage>
</organism>
<dbReference type="Gene3D" id="6.10.340.10">
    <property type="match status" value="1"/>
</dbReference>
<evidence type="ECO:0000256" key="11">
    <source>
        <dbReference type="ARBA" id="ARBA00022840"/>
    </source>
</evidence>
<evidence type="ECO:0000256" key="7">
    <source>
        <dbReference type="ARBA" id="ARBA00022679"/>
    </source>
</evidence>
<evidence type="ECO:0000256" key="2">
    <source>
        <dbReference type="ARBA" id="ARBA00004141"/>
    </source>
</evidence>
<dbReference type="GO" id="GO:0005886">
    <property type="term" value="C:plasma membrane"/>
    <property type="evidence" value="ECO:0007669"/>
    <property type="project" value="UniProtKB-SubCell"/>
</dbReference>
<dbReference type="FunFam" id="1.10.287.130:FF:000008">
    <property type="entry name" value="Two-component sensor histidine kinase"/>
    <property type="match status" value="1"/>
</dbReference>
<dbReference type="FunFam" id="3.30.565.10:FF:000013">
    <property type="entry name" value="Two-component sensor histidine kinase"/>
    <property type="match status" value="1"/>
</dbReference>
<dbReference type="GO" id="GO:0005524">
    <property type="term" value="F:ATP binding"/>
    <property type="evidence" value="ECO:0007669"/>
    <property type="project" value="UniProtKB-KW"/>
</dbReference>
<keyword evidence="8 16" id="KW-0812">Transmembrane</keyword>
<dbReference type="SUPFAM" id="SSF158472">
    <property type="entry name" value="HAMP domain-like"/>
    <property type="match status" value="1"/>
</dbReference>
<dbReference type="GO" id="GO:0000155">
    <property type="term" value="F:phosphorelay sensor kinase activity"/>
    <property type="evidence" value="ECO:0007669"/>
    <property type="project" value="InterPro"/>
</dbReference>
<evidence type="ECO:0000256" key="16">
    <source>
        <dbReference type="SAM" id="Phobius"/>
    </source>
</evidence>
<dbReference type="SUPFAM" id="SSF47384">
    <property type="entry name" value="Homodimeric domain of signal transducing histidine kinase"/>
    <property type="match status" value="1"/>
</dbReference>
<evidence type="ECO:0000256" key="10">
    <source>
        <dbReference type="ARBA" id="ARBA00022777"/>
    </source>
</evidence>
<evidence type="ECO:0000256" key="13">
    <source>
        <dbReference type="ARBA" id="ARBA00023012"/>
    </source>
</evidence>
<evidence type="ECO:0000256" key="6">
    <source>
        <dbReference type="ARBA" id="ARBA00022553"/>
    </source>
</evidence>
<evidence type="ECO:0000256" key="14">
    <source>
        <dbReference type="ARBA" id="ARBA00023136"/>
    </source>
</evidence>
<dbReference type="PANTHER" id="PTHR45528">
    <property type="entry name" value="SENSOR HISTIDINE KINASE CPXA"/>
    <property type="match status" value="1"/>
</dbReference>
<keyword evidence="9" id="KW-0547">Nucleotide-binding</keyword>
<keyword evidence="15" id="KW-0175">Coiled coil</keyword>
<accession>A0A2T0BL22</accession>
<keyword evidence="14 16" id="KW-0472">Membrane</keyword>
<evidence type="ECO:0000256" key="4">
    <source>
        <dbReference type="ARBA" id="ARBA00012438"/>
    </source>
</evidence>
<dbReference type="InterPro" id="IPR003660">
    <property type="entry name" value="HAMP_dom"/>
</dbReference>
<keyword evidence="5" id="KW-1003">Cell membrane</keyword>
<protein>
    <recommendedName>
        <fullName evidence="4">histidine kinase</fullName>
        <ecNumber evidence="4">2.7.13.3</ecNumber>
    </recommendedName>
</protein>
<dbReference type="SMART" id="SM00387">
    <property type="entry name" value="HATPase_c"/>
    <property type="match status" value="1"/>
</dbReference>
<evidence type="ECO:0000256" key="8">
    <source>
        <dbReference type="ARBA" id="ARBA00022692"/>
    </source>
</evidence>
<dbReference type="InterPro" id="IPR004358">
    <property type="entry name" value="Sig_transdc_His_kin-like_C"/>
</dbReference>
<feature type="transmembrane region" description="Helical" evidence="16">
    <location>
        <begin position="43"/>
        <end position="62"/>
    </location>
</feature>
<keyword evidence="10 19" id="KW-0418">Kinase</keyword>
<comment type="caution">
    <text evidence="19">The sequence shown here is derived from an EMBL/GenBank/DDBJ whole genome shotgun (WGS) entry which is preliminary data.</text>
</comment>
<dbReference type="AlphaFoldDB" id="A0A2T0BL22"/>
<evidence type="ECO:0000313" key="20">
    <source>
        <dbReference type="Proteomes" id="UP000239471"/>
    </source>
</evidence>
<evidence type="ECO:0000256" key="12">
    <source>
        <dbReference type="ARBA" id="ARBA00022989"/>
    </source>
</evidence>
<keyword evidence="6" id="KW-0597">Phosphoprotein</keyword>
<dbReference type="InterPro" id="IPR003594">
    <property type="entry name" value="HATPase_dom"/>
</dbReference>
<feature type="transmembrane region" description="Helical" evidence="16">
    <location>
        <begin position="201"/>
        <end position="218"/>
    </location>
</feature>
<dbReference type="Pfam" id="PF02518">
    <property type="entry name" value="HATPase_c"/>
    <property type="match status" value="1"/>
</dbReference>
<dbReference type="Gene3D" id="3.30.565.10">
    <property type="entry name" value="Histidine kinase-like ATPase, C-terminal domain"/>
    <property type="match status" value="1"/>
</dbReference>
<dbReference type="Gene3D" id="1.10.287.130">
    <property type="match status" value="1"/>
</dbReference>
<dbReference type="PROSITE" id="PS50109">
    <property type="entry name" value="HIS_KIN"/>
    <property type="match status" value="1"/>
</dbReference>
<name>A0A2T0BL22_9CLOT</name>
<dbReference type="InterPro" id="IPR036097">
    <property type="entry name" value="HisK_dim/P_sf"/>
</dbReference>
<dbReference type="CDD" id="cd00082">
    <property type="entry name" value="HisKA"/>
    <property type="match status" value="1"/>
</dbReference>
<dbReference type="SUPFAM" id="SSF55874">
    <property type="entry name" value="ATPase domain of HSP90 chaperone/DNA topoisomerase II/histidine kinase"/>
    <property type="match status" value="1"/>
</dbReference>
<evidence type="ECO:0000259" key="17">
    <source>
        <dbReference type="PROSITE" id="PS50109"/>
    </source>
</evidence>
<feature type="domain" description="HAMP" evidence="18">
    <location>
        <begin position="220"/>
        <end position="272"/>
    </location>
</feature>
<feature type="domain" description="Histidine kinase" evidence="17">
    <location>
        <begin position="287"/>
        <end position="504"/>
    </location>
</feature>
<dbReference type="InterPro" id="IPR005467">
    <property type="entry name" value="His_kinase_dom"/>
</dbReference>
<dbReference type="CDD" id="cd06225">
    <property type="entry name" value="HAMP"/>
    <property type="match status" value="1"/>
</dbReference>
<dbReference type="InterPro" id="IPR036890">
    <property type="entry name" value="HATPase_C_sf"/>
</dbReference>
<dbReference type="SMART" id="SM00304">
    <property type="entry name" value="HAMP"/>
    <property type="match status" value="1"/>
</dbReference>
<dbReference type="OrthoDB" id="9792991at2"/>
<comment type="catalytic activity">
    <reaction evidence="1">
        <text>ATP + protein L-histidine = ADP + protein N-phospho-L-histidine.</text>
        <dbReference type="EC" id="2.7.13.3"/>
    </reaction>
</comment>
<evidence type="ECO:0000256" key="5">
    <source>
        <dbReference type="ARBA" id="ARBA00022475"/>
    </source>
</evidence>
<dbReference type="EMBL" id="PVXQ01000001">
    <property type="protein sequence ID" value="PRR84594.1"/>
    <property type="molecule type" value="Genomic_DNA"/>
</dbReference>
<dbReference type="EC" id="2.7.13.3" evidence="4"/>
<dbReference type="Proteomes" id="UP000239471">
    <property type="component" value="Unassembled WGS sequence"/>
</dbReference>
<dbReference type="RefSeq" id="WP_106058172.1">
    <property type="nucleotide sequence ID" value="NZ_PVXQ01000001.1"/>
</dbReference>
<keyword evidence="11" id="KW-0067">ATP-binding</keyword>
<evidence type="ECO:0000256" key="3">
    <source>
        <dbReference type="ARBA" id="ARBA00004236"/>
    </source>
</evidence>
<keyword evidence="13" id="KW-0902">Two-component regulatory system</keyword>
<keyword evidence="7 19" id="KW-0808">Transferase</keyword>
<dbReference type="Pfam" id="PF00672">
    <property type="entry name" value="HAMP"/>
    <property type="match status" value="1"/>
</dbReference>
<dbReference type="PRINTS" id="PR00344">
    <property type="entry name" value="BCTRLSENSOR"/>
</dbReference>
<reference evidence="19" key="1">
    <citation type="submission" date="2018-03" db="EMBL/GenBank/DDBJ databases">
        <title>Genome sequence of Clostridium vincentii DSM 10228.</title>
        <authorList>
            <person name="Poehlein A."/>
            <person name="Daniel R."/>
        </authorList>
    </citation>
    <scope>NUCLEOTIDE SEQUENCE [LARGE SCALE GENOMIC DNA]</scope>
    <source>
        <strain evidence="19">DSM 10228</strain>
    </source>
</reference>
<dbReference type="PROSITE" id="PS50885">
    <property type="entry name" value="HAMP"/>
    <property type="match status" value="1"/>
</dbReference>
<dbReference type="Pfam" id="PF00512">
    <property type="entry name" value="HisKA"/>
    <property type="match status" value="1"/>
</dbReference>